<name>I7LTB6_TETTS</name>
<feature type="compositionally biased region" description="Polar residues" evidence="1">
    <location>
        <begin position="315"/>
        <end position="332"/>
    </location>
</feature>
<sequence length="1251" mass="146891">MNPESNRQERYFSQLNIPISLVNIPTGKGRSSSNLNAMIDQIEQNQILSPVNKKVPQSVSLPKKIDNIKRKETRTFSVKKMVIEGPEINSQNLKHSHQYDILNSNARTSTNFKMKNEDTNHAIQQFKILRDQLQNNFKNQFESPNNSTALPTSSIRFIFKEKEEQQNDSQEEKEKPKLQQLQNGMRKSTEAIKNRRYQSNLNQDTLSNASNFCINDQMENNLKKSFAEKNTSKQQINGQNNAYGRKCISSRDIQLPNMQNSFQISQLQSQDILNPLKQQMSSFIGSKNPKENNGKIFSLNCTPQKKIYSEIEQMQNQNQGNQSTQLQTAKNPSDNEHKKNNAGSSAANTAYKNYLNRIIQKQQQLYDKPNQFEFSSSDGTPGSSTLRNYHQANSLNSTKYFDNTQKKSIMHNIFLKDKDQVSLEEFSLRSKKQEAPDSSNGKIELPPLMFPASKKDLDDFQKLQNKDELRFSREHKQNYHYQEEYKGAQSTNNSIGSQEDKAQRKKQFSSVNSLSSFFKHKSDSLRIMELVQERNQIIQQQKLKQQEENFQHENKQNQQFVDLIKENMNNRFSSPQSNKFQNKGRKAQSQAIIVTDVSEIIKHRQNPSITNLPLQNQVSPQRGSQQLIQIPSKLQNTITNIAINNNGDFRFQSPQATFTQFKIKKQKTDFNKGSLTLKSIGSHQNFDIDSDELISQQQKAQHVETCEKELAKETNFVDYLQQKKIYIRQGLEQFLRDRPRVFKNILRNCLMDQEQFVFFMMSFIQFCIDDMFDEFKKEYYIKLAQNNRANDRISLINIPCNSVVESESTQFKFGQKIPEEIMKQVIDVIVNCLQKQSKEIKKQSSIEEFHIDNVEQELQKQPLQQRKSQESYNGENDEQSYIKQGLDRFFKKIQSNVEKYILPQTLIDKLGGFVRLRLLLVAGVKTFNNYINNASKMSYVEEDDDNLIDKYLMPFFCALINEDRETIQMQIGIFKQYKHSLSHYDFFSIKKIFWDTLNTIKLDPKLRNQVILSFENIRSEFFDNPFEKRLKELGQSMMKSYELCNYFRNPNPADNQIFLATLLPVLYKNVPYQNFYQANQQRLKFSLNDRFFDHLQKFLLEELKETDSKSILDLQIRISKLRIRAGVTYNFFQIINEDSETFFSNIFPFLSNWIQKYNLTQMDSKAQDFKFLEIFIKLCLNKQDYYSLMDSEPCLMHYVVNEFMISFWIKGISAYFEDKQVSKSQYIHLINFLSQYLLFKKEENPQKQNKN</sequence>
<proteinExistence type="predicted"/>
<feature type="region of interest" description="Disordered" evidence="1">
    <location>
        <begin position="163"/>
        <end position="191"/>
    </location>
</feature>
<evidence type="ECO:0000313" key="3">
    <source>
        <dbReference type="Proteomes" id="UP000009168"/>
    </source>
</evidence>
<dbReference type="AlphaFoldDB" id="I7LTB6"/>
<organism evidence="2 3">
    <name type="scientific">Tetrahymena thermophila (strain SB210)</name>
    <dbReference type="NCBI Taxonomy" id="312017"/>
    <lineage>
        <taxon>Eukaryota</taxon>
        <taxon>Sar</taxon>
        <taxon>Alveolata</taxon>
        <taxon>Ciliophora</taxon>
        <taxon>Intramacronucleata</taxon>
        <taxon>Oligohymenophorea</taxon>
        <taxon>Hymenostomatida</taxon>
        <taxon>Tetrahymenina</taxon>
        <taxon>Tetrahymenidae</taxon>
        <taxon>Tetrahymena</taxon>
    </lineage>
</organism>
<dbReference type="InParanoid" id="I7LTB6"/>
<gene>
    <name evidence="2" type="ORF">TTHERM_00585060</name>
</gene>
<protein>
    <submittedName>
        <fullName evidence="2">Endo-1,4-beta-xylanase xylA, putative</fullName>
    </submittedName>
</protein>
<dbReference type="RefSeq" id="XP_001032612.1">
    <property type="nucleotide sequence ID" value="XM_001032612.1"/>
</dbReference>
<dbReference type="GeneID" id="7823750"/>
<feature type="compositionally biased region" description="Polar residues" evidence="1">
    <location>
        <begin position="488"/>
        <end position="497"/>
    </location>
</feature>
<dbReference type="KEGG" id="tet:TTHERM_00585060"/>
<feature type="region of interest" description="Disordered" evidence="1">
    <location>
        <begin position="480"/>
        <end position="504"/>
    </location>
</feature>
<reference evidence="3" key="1">
    <citation type="journal article" date="2006" name="PLoS Biol.">
        <title>Macronuclear genome sequence of the ciliate Tetrahymena thermophila, a model eukaryote.</title>
        <authorList>
            <person name="Eisen J.A."/>
            <person name="Coyne R.S."/>
            <person name="Wu M."/>
            <person name="Wu D."/>
            <person name="Thiagarajan M."/>
            <person name="Wortman J.R."/>
            <person name="Badger J.H."/>
            <person name="Ren Q."/>
            <person name="Amedeo P."/>
            <person name="Jones K.M."/>
            <person name="Tallon L.J."/>
            <person name="Delcher A.L."/>
            <person name="Salzberg S.L."/>
            <person name="Silva J.C."/>
            <person name="Haas B.J."/>
            <person name="Majoros W.H."/>
            <person name="Farzad M."/>
            <person name="Carlton J.M."/>
            <person name="Smith R.K. Jr."/>
            <person name="Garg J."/>
            <person name="Pearlman R.E."/>
            <person name="Karrer K.M."/>
            <person name="Sun L."/>
            <person name="Manning G."/>
            <person name="Elde N.C."/>
            <person name="Turkewitz A.P."/>
            <person name="Asai D.J."/>
            <person name="Wilkes D.E."/>
            <person name="Wang Y."/>
            <person name="Cai H."/>
            <person name="Collins K."/>
            <person name="Stewart B.A."/>
            <person name="Lee S.R."/>
            <person name="Wilamowska K."/>
            <person name="Weinberg Z."/>
            <person name="Ruzzo W.L."/>
            <person name="Wloga D."/>
            <person name="Gaertig J."/>
            <person name="Frankel J."/>
            <person name="Tsao C.-C."/>
            <person name="Gorovsky M.A."/>
            <person name="Keeling P.J."/>
            <person name="Waller R.F."/>
            <person name="Patron N.J."/>
            <person name="Cherry J.M."/>
            <person name="Stover N.A."/>
            <person name="Krieger C.J."/>
            <person name="del Toro C."/>
            <person name="Ryder H.F."/>
            <person name="Williamson S.C."/>
            <person name="Barbeau R.A."/>
            <person name="Hamilton E.P."/>
            <person name="Orias E."/>
        </authorList>
    </citation>
    <scope>NUCLEOTIDE SEQUENCE [LARGE SCALE GENOMIC DNA]</scope>
    <source>
        <strain evidence="3">SB210</strain>
    </source>
</reference>
<evidence type="ECO:0000313" key="2">
    <source>
        <dbReference type="EMBL" id="EAR84949.1"/>
    </source>
</evidence>
<evidence type="ECO:0000256" key="1">
    <source>
        <dbReference type="SAM" id="MobiDB-lite"/>
    </source>
</evidence>
<feature type="compositionally biased region" description="Basic and acidic residues" evidence="1">
    <location>
        <begin position="163"/>
        <end position="177"/>
    </location>
</feature>
<dbReference type="HOGENOM" id="CLU_265777_0_0_1"/>
<keyword evidence="3" id="KW-1185">Reference proteome</keyword>
<dbReference type="Proteomes" id="UP000009168">
    <property type="component" value="Unassembled WGS sequence"/>
</dbReference>
<feature type="region of interest" description="Disordered" evidence="1">
    <location>
        <begin position="315"/>
        <end position="344"/>
    </location>
</feature>
<dbReference type="EMBL" id="GG662510">
    <property type="protein sequence ID" value="EAR84949.1"/>
    <property type="molecule type" value="Genomic_DNA"/>
</dbReference>
<accession>I7LTB6</accession>